<dbReference type="SUPFAM" id="SSF48239">
    <property type="entry name" value="Terpenoid cyclases/Protein prenyltransferases"/>
    <property type="match status" value="1"/>
</dbReference>
<dbReference type="InterPro" id="IPR050148">
    <property type="entry name" value="Terpene_synthase-like"/>
</dbReference>
<dbReference type="GO" id="GO:0000287">
    <property type="term" value="F:magnesium ion binding"/>
    <property type="evidence" value="ECO:0007669"/>
    <property type="project" value="InterPro"/>
</dbReference>
<dbReference type="EMBL" id="MH626618">
    <property type="protein sequence ID" value="AZB50371.1"/>
    <property type="molecule type" value="mRNA"/>
</dbReference>
<evidence type="ECO:0000259" key="8">
    <source>
        <dbReference type="Pfam" id="PF03936"/>
    </source>
</evidence>
<dbReference type="InterPro" id="IPR005630">
    <property type="entry name" value="Terpene_synthase_metal-bd"/>
</dbReference>
<keyword evidence="6" id="KW-0456">Lyase</keyword>
<dbReference type="AlphaFoldDB" id="A0A3G6V9T9"/>
<evidence type="ECO:0000256" key="4">
    <source>
        <dbReference type="ARBA" id="ARBA00022723"/>
    </source>
</evidence>
<dbReference type="SMR" id="A0A3G6V9T9"/>
<dbReference type="Pfam" id="PF01397">
    <property type="entry name" value="Terpene_synth"/>
    <property type="match status" value="1"/>
</dbReference>
<keyword evidence="5" id="KW-0460">Magnesium</keyword>
<comment type="pathway">
    <text evidence="1">Secondary metabolite biosynthesis; terpenoid biosynthesis.</text>
</comment>
<comment type="subunit">
    <text evidence="3">Homodimer.</text>
</comment>
<dbReference type="Gene3D" id="1.50.10.130">
    <property type="entry name" value="Terpene synthase, N-terminal domain"/>
    <property type="match status" value="1"/>
</dbReference>
<dbReference type="GO" id="GO:0009686">
    <property type="term" value="P:gibberellin biosynthetic process"/>
    <property type="evidence" value="ECO:0007669"/>
    <property type="project" value="TreeGrafter"/>
</dbReference>
<feature type="domain" description="Terpene synthase N-terminal" evidence="7">
    <location>
        <begin position="52"/>
        <end position="215"/>
    </location>
</feature>
<dbReference type="PANTHER" id="PTHR31739">
    <property type="entry name" value="ENT-COPALYL DIPHOSPHATE SYNTHASE, CHLOROPLASTIC"/>
    <property type="match status" value="1"/>
</dbReference>
<dbReference type="GO" id="GO:0009507">
    <property type="term" value="C:chloroplast"/>
    <property type="evidence" value="ECO:0007669"/>
    <property type="project" value="TreeGrafter"/>
</dbReference>
<dbReference type="Pfam" id="PF03936">
    <property type="entry name" value="Terpene_synth_C"/>
    <property type="match status" value="1"/>
</dbReference>
<evidence type="ECO:0000313" key="9">
    <source>
        <dbReference type="EMBL" id="AZB50371.1"/>
    </source>
</evidence>
<evidence type="ECO:0000256" key="5">
    <source>
        <dbReference type="ARBA" id="ARBA00022842"/>
    </source>
</evidence>
<evidence type="ECO:0000256" key="6">
    <source>
        <dbReference type="ARBA" id="ARBA00023239"/>
    </source>
</evidence>
<accession>A0A3G6V9T9</accession>
<dbReference type="InterPro" id="IPR001906">
    <property type="entry name" value="Terpene_synth_N"/>
</dbReference>
<protein>
    <submittedName>
        <fullName evidence="9">Terpene synthase 3</fullName>
    </submittedName>
</protein>
<evidence type="ECO:0000256" key="1">
    <source>
        <dbReference type="ARBA" id="ARBA00004721"/>
    </source>
</evidence>
<sequence>MASLAFTPGAATFSGNVVRRRKDNFPVHGFPTTIRSSVSVTVKCYVSTTNLMVKIKEKFKGKNVNSLTVEAADDDMPSNLCIIDTLQRLGIDRYFQPQVDSVLDHAYKLWQGKEKDTVYSDISIHAMAFRLLRVKGYQVSSEELDPYIDVERMKKLKTVDVPTVIELYRAAQERMYEEEGSLERLHVWSTNFLMHQLQANSIPDEKLHKLVEYYLKNYHGILDRVGVRRNLDLFDISHYPTLRARVPNLCTEDFLSFAKEDFNTCQAQHQKEHEQLQRWFEDCRFDTLKFGRETAVGAAHFLSSAILGESELCNVRLALAKHMVLVVFIDDFFDHYGSREDSFKILHLLKEWKEKPAGEYGSEEVEILFTAVYNTVNELAEMAHVEQGRNIKGFLIELWVEIVSIFKIELDTWSNDTTLTLDEYLSSSWVSVGCRICILVSMQLLGVQLTDEMLLSDECINLCKHVSMVDRLLNDVGTFEKERKENTGNSVSLLLAAAVKEGRPITEEEAIIKIKKMAENERRKLMQIVYKRESVFPRKCKDMFLKVCRIGCYLYASGDEFTSPQKMKEDVKSLIYESL</sequence>
<dbReference type="InterPro" id="IPR008949">
    <property type="entry name" value="Isoprenoid_synthase_dom_sf"/>
</dbReference>
<dbReference type="PANTHER" id="PTHR31739:SF33">
    <property type="entry name" value="CIS-ABIENOL SYNTHASE, CHLOROPLASTIC"/>
    <property type="match status" value="1"/>
</dbReference>
<proteinExistence type="evidence at transcript level"/>
<organism evidence="9">
    <name type="scientific">Origanum majorana</name>
    <name type="common">Sweet marjoram</name>
    <name type="synonym">Majorana hortensis</name>
    <dbReference type="NCBI Taxonomy" id="268884"/>
    <lineage>
        <taxon>Eukaryota</taxon>
        <taxon>Viridiplantae</taxon>
        <taxon>Streptophyta</taxon>
        <taxon>Embryophyta</taxon>
        <taxon>Tracheophyta</taxon>
        <taxon>Spermatophyta</taxon>
        <taxon>Magnoliopsida</taxon>
        <taxon>eudicotyledons</taxon>
        <taxon>Gunneridae</taxon>
        <taxon>Pentapetalae</taxon>
        <taxon>asterids</taxon>
        <taxon>lamiids</taxon>
        <taxon>Lamiales</taxon>
        <taxon>Lamiaceae</taxon>
        <taxon>Nepetoideae</taxon>
        <taxon>Mentheae</taxon>
        <taxon>Origanum</taxon>
    </lineage>
</organism>
<feature type="domain" description="Terpene synthase metal-binding" evidence="8">
    <location>
        <begin position="282"/>
        <end position="523"/>
    </location>
</feature>
<reference evidence="9" key="1">
    <citation type="submission" date="2018-07" db="EMBL/GenBank/DDBJ databases">
        <title>A database-driven approach sheds light on diterpene synthase diversification in Lamiaceae.</title>
        <authorList>
            <person name="Johnson S.R."/>
            <person name="Bhat W.W."/>
            <person name="Bibik J."/>
            <person name="Zhao D."/>
            <person name="Turmo A."/>
            <person name="Hamberger B."/>
            <person name="Buell C.R."/>
            <person name="Hamberger B."/>
        </authorList>
    </citation>
    <scope>NUCLEOTIDE SEQUENCE</scope>
</reference>
<evidence type="ECO:0000259" key="7">
    <source>
        <dbReference type="Pfam" id="PF01397"/>
    </source>
</evidence>
<dbReference type="SUPFAM" id="SSF48576">
    <property type="entry name" value="Terpenoid synthases"/>
    <property type="match status" value="1"/>
</dbReference>
<evidence type="ECO:0000256" key="3">
    <source>
        <dbReference type="ARBA" id="ARBA00011738"/>
    </source>
</evidence>
<dbReference type="GO" id="GO:0010333">
    <property type="term" value="F:terpene synthase activity"/>
    <property type="evidence" value="ECO:0007669"/>
    <property type="project" value="InterPro"/>
</dbReference>
<dbReference type="Gene3D" id="1.10.600.10">
    <property type="entry name" value="Farnesyl Diphosphate Synthase"/>
    <property type="match status" value="1"/>
</dbReference>
<keyword evidence="4" id="KW-0479">Metal-binding</keyword>
<evidence type="ECO:0000256" key="2">
    <source>
        <dbReference type="ARBA" id="ARBA00006333"/>
    </source>
</evidence>
<name>A0A3G6V9T9_ORIMA</name>
<comment type="similarity">
    <text evidence="2">Belongs to the terpene synthase family.</text>
</comment>
<dbReference type="InterPro" id="IPR008930">
    <property type="entry name" value="Terpenoid_cyclase/PrenylTrfase"/>
</dbReference>
<dbReference type="InterPro" id="IPR036965">
    <property type="entry name" value="Terpene_synth_N_sf"/>
</dbReference>